<dbReference type="HOGENOM" id="CLU_143201_1_0_1"/>
<dbReference type="InParanoid" id="A7RMZ6"/>
<reference evidence="2 3" key="1">
    <citation type="journal article" date="2007" name="Science">
        <title>Sea anemone genome reveals ancestral eumetazoan gene repertoire and genomic organization.</title>
        <authorList>
            <person name="Putnam N.H."/>
            <person name="Srivastava M."/>
            <person name="Hellsten U."/>
            <person name="Dirks B."/>
            <person name="Chapman J."/>
            <person name="Salamov A."/>
            <person name="Terry A."/>
            <person name="Shapiro H."/>
            <person name="Lindquist E."/>
            <person name="Kapitonov V.V."/>
            <person name="Jurka J."/>
            <person name="Genikhovich G."/>
            <person name="Grigoriev I.V."/>
            <person name="Lucas S.M."/>
            <person name="Steele R.E."/>
            <person name="Finnerty J.R."/>
            <person name="Technau U."/>
            <person name="Martindale M.Q."/>
            <person name="Rokhsar D.S."/>
        </authorList>
    </citation>
    <scope>NUCLEOTIDE SEQUENCE [LARGE SCALE GENOMIC DNA]</scope>
    <source>
        <strain evidence="3">CH2 X CH6</strain>
    </source>
</reference>
<keyword evidence="3" id="KW-1185">Reference proteome</keyword>
<dbReference type="KEGG" id="nve:5519385"/>
<evidence type="ECO:0000313" key="3">
    <source>
        <dbReference type="Proteomes" id="UP000001593"/>
    </source>
</evidence>
<feature type="non-terminal residue" evidence="2">
    <location>
        <position position="1"/>
    </location>
</feature>
<proteinExistence type="predicted"/>
<dbReference type="STRING" id="45351.A7RMZ6"/>
<dbReference type="PANTHER" id="PTHR46780">
    <property type="entry name" value="PROTEIN EVA-1"/>
    <property type="match status" value="1"/>
</dbReference>
<evidence type="ECO:0000313" key="2">
    <source>
        <dbReference type="EMBL" id="EDO47237.1"/>
    </source>
</evidence>
<dbReference type="Proteomes" id="UP000001593">
    <property type="component" value="Unassembled WGS sequence"/>
</dbReference>
<accession>A7RMZ6</accession>
<dbReference type="Gene3D" id="2.60.120.740">
    <property type="match status" value="1"/>
</dbReference>
<gene>
    <name evidence="2" type="ORF">NEMVEDRAFT_v1g87157</name>
</gene>
<dbReference type="eggNOG" id="KOG4729">
    <property type="taxonomic scope" value="Eukaryota"/>
</dbReference>
<evidence type="ECO:0000259" key="1">
    <source>
        <dbReference type="PROSITE" id="PS50228"/>
    </source>
</evidence>
<dbReference type="PROSITE" id="PS50228">
    <property type="entry name" value="SUEL_LECTIN"/>
    <property type="match status" value="1"/>
</dbReference>
<dbReference type="EMBL" id="DS469521">
    <property type="protein sequence ID" value="EDO47237.1"/>
    <property type="molecule type" value="Genomic_DNA"/>
</dbReference>
<protein>
    <recommendedName>
        <fullName evidence="1">SUEL-type lectin domain-containing protein</fullName>
    </recommendedName>
</protein>
<dbReference type="FunFam" id="2.60.120.740:FF:000001">
    <property type="entry name" value="Adhesion G protein-coupled receptor L2"/>
    <property type="match status" value="1"/>
</dbReference>
<dbReference type="AlphaFoldDB" id="A7RMZ6"/>
<dbReference type="CDD" id="cd22827">
    <property type="entry name" value="Gal_Rha_Lectin_SUL-I-like"/>
    <property type="match status" value="1"/>
</dbReference>
<dbReference type="Pfam" id="PF02140">
    <property type="entry name" value="SUEL_Lectin"/>
    <property type="match status" value="1"/>
</dbReference>
<dbReference type="InterPro" id="IPR043159">
    <property type="entry name" value="Lectin_gal-bd_sf"/>
</dbReference>
<sequence length="90" mass="10219">RLCEHRSGVLNCPQNKRIKILYSNYGRTSGRSVCPHPSIRTTSCRSAESQRLIRCACNGRNACPLYAKNEVYGDPCVGTYKYIEVRYLCV</sequence>
<organism evidence="2 3">
    <name type="scientific">Nematostella vectensis</name>
    <name type="common">Starlet sea anemone</name>
    <dbReference type="NCBI Taxonomy" id="45351"/>
    <lineage>
        <taxon>Eukaryota</taxon>
        <taxon>Metazoa</taxon>
        <taxon>Cnidaria</taxon>
        <taxon>Anthozoa</taxon>
        <taxon>Hexacorallia</taxon>
        <taxon>Actiniaria</taxon>
        <taxon>Edwardsiidae</taxon>
        <taxon>Nematostella</taxon>
    </lineage>
</organism>
<dbReference type="OMA" id="THDRSIC"/>
<name>A7RMZ6_NEMVE</name>
<dbReference type="PhylomeDB" id="A7RMZ6"/>
<feature type="domain" description="SUEL-type lectin" evidence="1">
    <location>
        <begin position="2"/>
        <end position="90"/>
    </location>
</feature>
<dbReference type="GO" id="GO:0030246">
    <property type="term" value="F:carbohydrate binding"/>
    <property type="evidence" value="ECO:0007669"/>
    <property type="project" value="InterPro"/>
</dbReference>
<dbReference type="InterPro" id="IPR000922">
    <property type="entry name" value="Lectin_gal-bd_dom"/>
</dbReference>